<dbReference type="GO" id="GO:0003700">
    <property type="term" value="F:DNA-binding transcription factor activity"/>
    <property type="evidence" value="ECO:0007669"/>
    <property type="project" value="InterPro"/>
</dbReference>
<keyword evidence="2" id="KW-0804">Transcription</keyword>
<comment type="caution">
    <text evidence="4">The sequence shown here is derived from an EMBL/GenBank/DDBJ whole genome shotgun (WGS) entry which is preliminary data.</text>
</comment>
<keyword evidence="3" id="KW-0396">Initiation factor</keyword>
<dbReference type="GO" id="GO:0005509">
    <property type="term" value="F:calcium ion binding"/>
    <property type="evidence" value="ECO:0007669"/>
    <property type="project" value="InterPro"/>
</dbReference>
<dbReference type="GO" id="GO:0042173">
    <property type="term" value="P:regulation of sporulation resulting in formation of a cellular spore"/>
    <property type="evidence" value="ECO:0007669"/>
    <property type="project" value="InterPro"/>
</dbReference>
<evidence type="ECO:0000313" key="4">
    <source>
        <dbReference type="EMBL" id="OUQ07850.1"/>
    </source>
</evidence>
<dbReference type="Proteomes" id="UP001290582">
    <property type="component" value="Unassembled WGS sequence"/>
</dbReference>
<gene>
    <name evidence="4" type="ORF">B5E88_11895</name>
    <name evidence="3" type="ORF">U1294_00845</name>
</gene>
<dbReference type="GO" id="GO:0003743">
    <property type="term" value="F:translation initiation factor activity"/>
    <property type="evidence" value="ECO:0007669"/>
    <property type="project" value="UniProtKB-KW"/>
</dbReference>
<dbReference type="RefSeq" id="WP_010709779.1">
    <property type="nucleotide sequence ID" value="NZ_AP035890.1"/>
</dbReference>
<organism evidence="4 5">
    <name type="scientific">Enterococcus cecorum</name>
    <dbReference type="NCBI Taxonomy" id="44008"/>
    <lineage>
        <taxon>Bacteria</taxon>
        <taxon>Bacillati</taxon>
        <taxon>Bacillota</taxon>
        <taxon>Bacilli</taxon>
        <taxon>Lactobacillales</taxon>
        <taxon>Enterococcaceae</taxon>
        <taxon>Enterococcus</taxon>
    </lineage>
</organism>
<evidence type="ECO:0000313" key="5">
    <source>
        <dbReference type="Proteomes" id="UP000196074"/>
    </source>
</evidence>
<dbReference type="GeneID" id="60871939"/>
<evidence type="ECO:0000256" key="2">
    <source>
        <dbReference type="ARBA" id="ARBA00023163"/>
    </source>
</evidence>
<evidence type="ECO:0000313" key="3">
    <source>
        <dbReference type="EMBL" id="MDZ5596790.1"/>
    </source>
</evidence>
<keyword evidence="1" id="KW-0805">Transcription regulation</keyword>
<dbReference type="EMBL" id="NFLC01000043">
    <property type="protein sequence ID" value="OUQ07850.1"/>
    <property type="molecule type" value="Genomic_DNA"/>
</dbReference>
<dbReference type="SUPFAM" id="SSF46894">
    <property type="entry name" value="C-terminal effector domain of the bipartite response regulators"/>
    <property type="match status" value="1"/>
</dbReference>
<dbReference type="GO" id="GO:0003677">
    <property type="term" value="F:DNA binding"/>
    <property type="evidence" value="ECO:0007669"/>
    <property type="project" value="InterPro"/>
</dbReference>
<proteinExistence type="predicted"/>
<keyword evidence="3" id="KW-0648">Protein biosynthesis</keyword>
<dbReference type="Gene3D" id="1.10.10.10">
    <property type="entry name" value="Winged helix-like DNA-binding domain superfamily/Winged helix DNA-binding domain"/>
    <property type="match status" value="1"/>
</dbReference>
<dbReference type="InterPro" id="IPR016032">
    <property type="entry name" value="Sig_transdc_resp-reg_C-effctor"/>
</dbReference>
<dbReference type="Proteomes" id="UP000196074">
    <property type="component" value="Unassembled WGS sequence"/>
</dbReference>
<reference evidence="5" key="1">
    <citation type="submission" date="2017-04" db="EMBL/GenBank/DDBJ databases">
        <title>Function of individual gut microbiota members based on whole genome sequencing of pure cultures obtained from chicken caecum.</title>
        <authorList>
            <person name="Medvecky M."/>
            <person name="Cejkova D."/>
            <person name="Polansky O."/>
            <person name="Karasova D."/>
            <person name="Kubasova T."/>
            <person name="Cizek A."/>
            <person name="Rychlik I."/>
        </authorList>
    </citation>
    <scope>NUCLEOTIDE SEQUENCE [LARGE SCALE GENOMIC DNA]</scope>
    <source>
        <strain evidence="5">An144</strain>
    </source>
</reference>
<protein>
    <submittedName>
        <fullName evidence="3">Sporulation initiation factor Spo0A C-terminal domain-containing protein</fullName>
    </submittedName>
</protein>
<dbReference type="AlphaFoldDB" id="A0A1Y4QRX8"/>
<evidence type="ECO:0000256" key="1">
    <source>
        <dbReference type="ARBA" id="ARBA00023015"/>
    </source>
</evidence>
<sequence>MIGFKKRDTKDLLKTIARQHGISVKEVRAQMQKTIDEARSNPDPEKQAEFSRYFGDRTPTPEEFIYVVTKKLKSKV</sequence>
<reference evidence="3" key="3">
    <citation type="submission" date="2023-12" db="EMBL/GenBank/DDBJ databases">
        <title>Molecular genomic analyses of Enterococcus cecorum from sepsis oubreaks in broilers.</title>
        <authorList>
            <person name="Rhoads D."/>
            <person name="Alrubaye A."/>
        </authorList>
    </citation>
    <scope>NUCLEOTIDE SEQUENCE</scope>
    <source>
        <strain evidence="3">1755</strain>
    </source>
</reference>
<dbReference type="GO" id="GO:0005737">
    <property type="term" value="C:cytoplasm"/>
    <property type="evidence" value="ECO:0007669"/>
    <property type="project" value="InterPro"/>
</dbReference>
<dbReference type="InterPro" id="IPR036388">
    <property type="entry name" value="WH-like_DNA-bd_sf"/>
</dbReference>
<name>A0A1Y4QRX8_9ENTE</name>
<reference evidence="4" key="2">
    <citation type="journal article" date="2018" name="BMC Genomics">
        <title>Whole genome sequencing and function prediction of 133 gut anaerobes isolated from chicken caecum in pure cultures.</title>
        <authorList>
            <person name="Medvecky M."/>
            <person name="Cejkova D."/>
            <person name="Polansky O."/>
            <person name="Karasova D."/>
            <person name="Kubasova T."/>
            <person name="Cizek A."/>
            <person name="Rychlik I."/>
        </authorList>
    </citation>
    <scope>NUCLEOTIDE SEQUENCE</scope>
    <source>
        <strain evidence="4">An144</strain>
    </source>
</reference>
<dbReference type="EMBL" id="JAXOGL010000001">
    <property type="protein sequence ID" value="MDZ5596790.1"/>
    <property type="molecule type" value="Genomic_DNA"/>
</dbReference>
<accession>A0A1Y4QRX8</accession>